<dbReference type="Proteomes" id="UP000036681">
    <property type="component" value="Unplaced"/>
</dbReference>
<sequence length="81" mass="9625">MFSLKAIVMIALVVICTFCISESRRFHDDDFSRQFLFRGIDEPLKNYMRLREARILSKRVPSAADMMIRFGKRSFIEQDME</sequence>
<keyword evidence="2" id="KW-1185">Reference proteome</keyword>
<dbReference type="WBParaSite" id="ALUE_0001565101-mRNA-1">
    <property type="protein sequence ID" value="ALUE_0001565101-mRNA-1"/>
    <property type="gene ID" value="ALUE_0001565101"/>
</dbReference>
<evidence type="ECO:0000256" key="1">
    <source>
        <dbReference type="SAM" id="SignalP"/>
    </source>
</evidence>
<feature type="chain" id="PRO_5005657072" evidence="1">
    <location>
        <begin position="24"/>
        <end position="81"/>
    </location>
</feature>
<proteinExistence type="predicted"/>
<protein>
    <submittedName>
        <fullName evidence="3">Uncharacterized protein</fullName>
    </submittedName>
</protein>
<feature type="signal peptide" evidence="1">
    <location>
        <begin position="1"/>
        <end position="23"/>
    </location>
</feature>
<evidence type="ECO:0000313" key="2">
    <source>
        <dbReference type="Proteomes" id="UP000036681"/>
    </source>
</evidence>
<reference evidence="3" key="1">
    <citation type="submission" date="2017-02" db="UniProtKB">
        <authorList>
            <consortium name="WormBaseParasite"/>
        </authorList>
    </citation>
    <scope>IDENTIFICATION</scope>
</reference>
<evidence type="ECO:0000313" key="3">
    <source>
        <dbReference type="WBParaSite" id="ALUE_0001565101-mRNA-1"/>
    </source>
</evidence>
<accession>A0A0M3ICM1</accession>
<organism evidence="2 3">
    <name type="scientific">Ascaris lumbricoides</name>
    <name type="common">Giant roundworm</name>
    <dbReference type="NCBI Taxonomy" id="6252"/>
    <lineage>
        <taxon>Eukaryota</taxon>
        <taxon>Metazoa</taxon>
        <taxon>Ecdysozoa</taxon>
        <taxon>Nematoda</taxon>
        <taxon>Chromadorea</taxon>
        <taxon>Rhabditida</taxon>
        <taxon>Spirurina</taxon>
        <taxon>Ascaridomorpha</taxon>
        <taxon>Ascaridoidea</taxon>
        <taxon>Ascarididae</taxon>
        <taxon>Ascaris</taxon>
    </lineage>
</organism>
<keyword evidence="1" id="KW-0732">Signal</keyword>
<dbReference type="AlphaFoldDB" id="A0A0M3ICM1"/>
<name>A0A0M3ICM1_ASCLU</name>